<feature type="transmembrane region" description="Helical" evidence="1">
    <location>
        <begin position="39"/>
        <end position="60"/>
    </location>
</feature>
<keyword evidence="1" id="KW-0812">Transmembrane</keyword>
<evidence type="ECO:0000313" key="2">
    <source>
        <dbReference type="EMBL" id="AYO53743.1"/>
    </source>
</evidence>
<name>A0A3G2T0P2_9GAMM</name>
<protein>
    <submittedName>
        <fullName evidence="2">Uncharacterized protein</fullName>
    </submittedName>
</protein>
<dbReference type="EMBL" id="CP033133">
    <property type="protein sequence ID" value="AYO53743.1"/>
    <property type="molecule type" value="Genomic_DNA"/>
</dbReference>
<dbReference type="Proteomes" id="UP000279962">
    <property type="component" value="Chromosome"/>
</dbReference>
<keyword evidence="1" id="KW-0472">Membrane</keyword>
<dbReference type="RefSeq" id="WP_087553544.1">
    <property type="nucleotide sequence ID" value="NZ_CP033133.1"/>
</dbReference>
<sequence>MLNLKNKYLSYLHILVAVIVTMDTLYLIYLSISNGVQDAAYLTGGLVGKFCLIVIHYMCSREVQHGSTIGRIASIFFTLFVLAAFPIGTVIGIFMLFFSIFKWEQN</sequence>
<proteinExistence type="predicted"/>
<evidence type="ECO:0000256" key="1">
    <source>
        <dbReference type="SAM" id="Phobius"/>
    </source>
</evidence>
<organism evidence="2 3">
    <name type="scientific">Acinetobacter wuhouensis</name>
    <dbReference type="NCBI Taxonomy" id="1879050"/>
    <lineage>
        <taxon>Bacteria</taxon>
        <taxon>Pseudomonadati</taxon>
        <taxon>Pseudomonadota</taxon>
        <taxon>Gammaproteobacteria</taxon>
        <taxon>Moraxellales</taxon>
        <taxon>Moraxellaceae</taxon>
        <taxon>Acinetobacter</taxon>
    </lineage>
</organism>
<feature type="transmembrane region" description="Helical" evidence="1">
    <location>
        <begin position="72"/>
        <end position="101"/>
    </location>
</feature>
<accession>A0A3G2T0P2</accession>
<feature type="transmembrane region" description="Helical" evidence="1">
    <location>
        <begin position="12"/>
        <end position="33"/>
    </location>
</feature>
<keyword evidence="1" id="KW-1133">Transmembrane helix</keyword>
<evidence type="ECO:0000313" key="3">
    <source>
        <dbReference type="Proteomes" id="UP000279962"/>
    </source>
</evidence>
<dbReference type="AlphaFoldDB" id="A0A3G2T0P2"/>
<reference evidence="2 3" key="1">
    <citation type="submission" date="2018-10" db="EMBL/GenBank/DDBJ databases">
        <title>The complete genome of Acinetobacter wuhouensis strain WCHAW010062.</title>
        <authorList>
            <person name="Hu Y."/>
            <person name="Long H."/>
            <person name="Feng Y."/>
            <person name="Zong Z."/>
        </authorList>
    </citation>
    <scope>NUCLEOTIDE SEQUENCE [LARGE SCALE GENOMIC DNA]</scope>
    <source>
        <strain evidence="2 3">WCHAW010062</strain>
    </source>
</reference>
<gene>
    <name evidence="2" type="ORF">CDG68_08930</name>
</gene>